<proteinExistence type="predicted"/>
<accession>A0A4S9U9E6</accession>
<organism evidence="2 3">
    <name type="scientific">Aureobasidium pullulans</name>
    <name type="common">Black yeast</name>
    <name type="synonym">Pullularia pullulans</name>
    <dbReference type="NCBI Taxonomy" id="5580"/>
    <lineage>
        <taxon>Eukaryota</taxon>
        <taxon>Fungi</taxon>
        <taxon>Dikarya</taxon>
        <taxon>Ascomycota</taxon>
        <taxon>Pezizomycotina</taxon>
        <taxon>Dothideomycetes</taxon>
        <taxon>Dothideomycetidae</taxon>
        <taxon>Dothideales</taxon>
        <taxon>Saccotheciaceae</taxon>
        <taxon>Aureobasidium</taxon>
    </lineage>
</organism>
<name>A0A4S9U9E6_AURPU</name>
<gene>
    <name evidence="2" type="ORF">D6C90_07569</name>
</gene>
<evidence type="ECO:0000313" key="2">
    <source>
        <dbReference type="EMBL" id="THZ34819.1"/>
    </source>
</evidence>
<dbReference type="EMBL" id="QZBN01000920">
    <property type="protein sequence ID" value="THZ34819.1"/>
    <property type="molecule type" value="Genomic_DNA"/>
</dbReference>
<dbReference type="AlphaFoldDB" id="A0A4S9U9E6"/>
<reference evidence="2 3" key="1">
    <citation type="submission" date="2018-10" db="EMBL/GenBank/DDBJ databases">
        <title>Fifty Aureobasidium pullulans genomes reveal a recombining polyextremotolerant generalist.</title>
        <authorList>
            <person name="Gostincar C."/>
            <person name="Turk M."/>
            <person name="Zajc J."/>
            <person name="Gunde-Cimerman N."/>
        </authorList>
    </citation>
    <scope>NUCLEOTIDE SEQUENCE [LARGE SCALE GENOMIC DNA]</scope>
    <source>
        <strain evidence="2 3">EXF-3844</strain>
    </source>
</reference>
<sequence>MRGKLDGDQDNISHDALISFSRTPNTLHFAMVADSDEDGKCRQQAYKTEGANAKLAVTCKIGFCHEEVATSLIKGKAPDISTLSFSASLPPSTFDLRLPSPNEPFFLFSPSFIMSKRSAPTEKPVNAPVTKKSRLDIDTSITEVNNISTELLEKLKQQKNALGWGQAVNREDIAATIAKTESLITSTAKLEQKASDSASRTVNDFINATICTEIAHLFSLFREEPDYDDIPDDQDDHLRNWITGSGCLLEELIVRQVQGQMQGPITHEMPVAIKKATKMSKRTQSETPTEGGAIKRPRLDIQEQIKRAGILAEQLRNTVGNDDVDSKTAAAGQIATEELVRIFESMQEQTADTSESVDQLILAQIELEVNKTMAYLDQKTTKHHPLGKEVAQHLNTASLRGRQVIVEVVQRKMENVRSGDYVTKIRECVKEALREKFLEGIGKKFDDIVTGRI</sequence>
<protein>
    <submittedName>
        <fullName evidence="2">Uncharacterized protein</fullName>
    </submittedName>
</protein>
<evidence type="ECO:0000256" key="1">
    <source>
        <dbReference type="SAM" id="MobiDB-lite"/>
    </source>
</evidence>
<comment type="caution">
    <text evidence="2">The sequence shown here is derived from an EMBL/GenBank/DDBJ whole genome shotgun (WGS) entry which is preliminary data.</text>
</comment>
<feature type="region of interest" description="Disordered" evidence="1">
    <location>
        <begin position="277"/>
        <end position="296"/>
    </location>
</feature>
<evidence type="ECO:0000313" key="3">
    <source>
        <dbReference type="Proteomes" id="UP000310121"/>
    </source>
</evidence>
<dbReference type="Proteomes" id="UP000310121">
    <property type="component" value="Unassembled WGS sequence"/>
</dbReference>